<sequence>MIAELPTEGNEWRKYQSEESVVDEQTQMIVEEFVQFKLKKAGKKLPRKSGPSDMDTQVLVGRLLDISNELEEKYGDQLNRDAERWMESATFDKFLQIAKGVFADGVISWSRIVVLFMFAVKVVLNALARNLGGLAGDVVRFVIKFIFTQGILKWVQSRGGWLAVLQDYGQSSSAGGLMMFAGLLVAVLFLVTRTR</sequence>
<dbReference type="CDD" id="cd06845">
    <property type="entry name" value="Bcl-2_like"/>
    <property type="match status" value="1"/>
</dbReference>
<comment type="caution">
    <text evidence="5">The sequence shown here is derived from an EMBL/GenBank/DDBJ whole genome shotgun (WGS) entry which is preliminary data.</text>
</comment>
<dbReference type="InterPro" id="IPR002475">
    <property type="entry name" value="Bcl2-like"/>
</dbReference>
<dbReference type="PANTHER" id="PTHR11256">
    <property type="entry name" value="BCL-2 RELATED"/>
    <property type="match status" value="1"/>
</dbReference>
<keyword evidence="3" id="KW-0472">Membrane</keyword>
<dbReference type="STRING" id="46835.A0A504Z487"/>
<feature type="transmembrane region" description="Helical" evidence="3">
    <location>
        <begin position="106"/>
        <end position="124"/>
    </location>
</feature>
<evidence type="ECO:0000256" key="2">
    <source>
        <dbReference type="ARBA" id="ARBA00022703"/>
    </source>
</evidence>
<dbReference type="Proteomes" id="UP000316759">
    <property type="component" value="Unassembled WGS sequence"/>
</dbReference>
<dbReference type="GO" id="GO:0005741">
    <property type="term" value="C:mitochondrial outer membrane"/>
    <property type="evidence" value="ECO:0007669"/>
    <property type="project" value="TreeGrafter"/>
</dbReference>
<dbReference type="GO" id="GO:0008630">
    <property type="term" value="P:intrinsic apoptotic signaling pathway in response to DNA damage"/>
    <property type="evidence" value="ECO:0007669"/>
    <property type="project" value="TreeGrafter"/>
</dbReference>
<dbReference type="InterPro" id="IPR026298">
    <property type="entry name" value="Bcl-2_fam"/>
</dbReference>
<keyword evidence="3" id="KW-1133">Transmembrane helix</keyword>
<dbReference type="PRINTS" id="PR01862">
    <property type="entry name" value="BCL2FAMILY"/>
</dbReference>
<keyword evidence="3" id="KW-0812">Transmembrane</keyword>
<keyword evidence="2" id="KW-0053">Apoptosis</keyword>
<dbReference type="EMBL" id="SUNJ01004479">
    <property type="protein sequence ID" value="TPP64390.1"/>
    <property type="molecule type" value="Genomic_DNA"/>
</dbReference>
<dbReference type="InterPro" id="IPR046371">
    <property type="entry name" value="Bcl-2_BH1-3"/>
</dbReference>
<evidence type="ECO:0000259" key="4">
    <source>
        <dbReference type="SMART" id="SM00337"/>
    </source>
</evidence>
<name>A0A504Z487_FASGI</name>
<evidence type="ECO:0000313" key="6">
    <source>
        <dbReference type="Proteomes" id="UP000316759"/>
    </source>
</evidence>
<organism evidence="5 6">
    <name type="scientific">Fasciola gigantica</name>
    <name type="common">Giant liver fluke</name>
    <dbReference type="NCBI Taxonomy" id="46835"/>
    <lineage>
        <taxon>Eukaryota</taxon>
        <taxon>Metazoa</taxon>
        <taxon>Spiralia</taxon>
        <taxon>Lophotrochozoa</taxon>
        <taxon>Platyhelminthes</taxon>
        <taxon>Trematoda</taxon>
        <taxon>Digenea</taxon>
        <taxon>Plagiorchiida</taxon>
        <taxon>Echinostomata</taxon>
        <taxon>Echinostomatoidea</taxon>
        <taxon>Fasciolidae</taxon>
        <taxon>Fasciola</taxon>
    </lineage>
</organism>
<dbReference type="Pfam" id="PF00452">
    <property type="entry name" value="Bcl-2"/>
    <property type="match status" value="1"/>
</dbReference>
<dbReference type="GO" id="GO:0051400">
    <property type="term" value="F:BH domain binding"/>
    <property type="evidence" value="ECO:0007669"/>
    <property type="project" value="TreeGrafter"/>
</dbReference>
<dbReference type="GO" id="GO:0097192">
    <property type="term" value="P:extrinsic apoptotic signaling pathway in absence of ligand"/>
    <property type="evidence" value="ECO:0007669"/>
    <property type="project" value="TreeGrafter"/>
</dbReference>
<dbReference type="SMART" id="SM00337">
    <property type="entry name" value="BCL"/>
    <property type="match status" value="1"/>
</dbReference>
<comment type="similarity">
    <text evidence="1">Belongs to the Bcl-2 family.</text>
</comment>
<dbReference type="GO" id="GO:0001836">
    <property type="term" value="P:release of cytochrome c from mitochondria"/>
    <property type="evidence" value="ECO:0007669"/>
    <property type="project" value="TreeGrafter"/>
</dbReference>
<feature type="transmembrane region" description="Helical" evidence="3">
    <location>
        <begin position="172"/>
        <end position="191"/>
    </location>
</feature>
<dbReference type="AlphaFoldDB" id="A0A504Z487"/>
<evidence type="ECO:0000256" key="3">
    <source>
        <dbReference type="SAM" id="Phobius"/>
    </source>
</evidence>
<feature type="transmembrane region" description="Helical" evidence="3">
    <location>
        <begin position="131"/>
        <end position="152"/>
    </location>
</feature>
<gene>
    <name evidence="5" type="ORF">FGIG_12279</name>
</gene>
<evidence type="ECO:0000313" key="5">
    <source>
        <dbReference type="EMBL" id="TPP64390.1"/>
    </source>
</evidence>
<feature type="domain" description="Bcl-2 Bcl-2 homology region 1-3" evidence="4">
    <location>
        <begin position="72"/>
        <end position="161"/>
    </location>
</feature>
<evidence type="ECO:0000256" key="1">
    <source>
        <dbReference type="ARBA" id="ARBA00009458"/>
    </source>
</evidence>
<dbReference type="GO" id="GO:0042981">
    <property type="term" value="P:regulation of apoptotic process"/>
    <property type="evidence" value="ECO:0007669"/>
    <property type="project" value="InterPro"/>
</dbReference>
<proteinExistence type="inferred from homology"/>
<keyword evidence="6" id="KW-1185">Reference proteome</keyword>
<dbReference type="SUPFAM" id="SSF56854">
    <property type="entry name" value="Bcl-2 inhibitors of programmed cell death"/>
    <property type="match status" value="1"/>
</dbReference>
<dbReference type="InterPro" id="IPR036834">
    <property type="entry name" value="Bcl-2-like_sf"/>
</dbReference>
<accession>A0A504Z487</accession>
<reference evidence="5 6" key="1">
    <citation type="submission" date="2019-04" db="EMBL/GenBank/DDBJ databases">
        <title>Annotation for the trematode Fasciola gigantica.</title>
        <authorList>
            <person name="Choi Y.-J."/>
        </authorList>
    </citation>
    <scope>NUCLEOTIDE SEQUENCE [LARGE SCALE GENOMIC DNA]</scope>
    <source>
        <strain evidence="5">Uganda_cow_1</strain>
    </source>
</reference>
<dbReference type="Gene3D" id="1.10.437.10">
    <property type="entry name" value="Blc2-like"/>
    <property type="match status" value="1"/>
</dbReference>
<dbReference type="PROSITE" id="PS50062">
    <property type="entry name" value="BCL2_FAMILY"/>
    <property type="match status" value="1"/>
</dbReference>
<dbReference type="OrthoDB" id="6080198at2759"/>
<protein>
    <submittedName>
        <fullName evidence="5">Putative apoptosis regulator bax</fullName>
    </submittedName>
</protein>